<dbReference type="InterPro" id="IPR007860">
    <property type="entry name" value="DNA_mmatch_repair_MutS_con_dom"/>
</dbReference>
<dbReference type="GO" id="GO:0006298">
    <property type="term" value="P:mismatch repair"/>
    <property type="evidence" value="ECO:0007669"/>
    <property type="project" value="InterPro"/>
</dbReference>
<dbReference type="SMART" id="SM00534">
    <property type="entry name" value="MUTSac"/>
    <property type="match status" value="1"/>
</dbReference>
<dbReference type="SUPFAM" id="SSF55271">
    <property type="entry name" value="DNA repair protein MutS, domain I"/>
    <property type="match status" value="1"/>
</dbReference>
<keyword evidence="5" id="KW-0238">DNA-binding</keyword>
<dbReference type="InterPro" id="IPR007696">
    <property type="entry name" value="DNA_mismatch_repair_MutS_core"/>
</dbReference>
<dbReference type="Pfam" id="PF00488">
    <property type="entry name" value="MutS_V"/>
    <property type="match status" value="1"/>
</dbReference>
<comment type="caution">
    <text evidence="7">The sequence shown here is derived from an EMBL/GenBank/DDBJ whole genome shotgun (WGS) entry which is preliminary data.</text>
</comment>
<dbReference type="InterPro" id="IPR000432">
    <property type="entry name" value="DNA_mismatch_repair_MutS_C"/>
</dbReference>
<dbReference type="InterPro" id="IPR036678">
    <property type="entry name" value="MutS_con_dom_sf"/>
</dbReference>
<dbReference type="AlphaFoldDB" id="A0AAE0FXY5"/>
<proteinExistence type="inferred from homology"/>
<accession>A0AAE0FXY5</accession>
<dbReference type="Pfam" id="PF05188">
    <property type="entry name" value="MutS_II"/>
    <property type="match status" value="1"/>
</dbReference>
<dbReference type="Proteomes" id="UP001190700">
    <property type="component" value="Unassembled WGS sequence"/>
</dbReference>
<dbReference type="GO" id="GO:0030983">
    <property type="term" value="F:mismatched DNA binding"/>
    <property type="evidence" value="ECO:0007669"/>
    <property type="project" value="InterPro"/>
</dbReference>
<sequence length="913" mass="98834">MQRRRKMRRAFGEGVEKDEGAREQVRKKFFWLEEKHICDGSGKRPGDEGYDVRTVKVPRETKLSDSQKQYWDIKSQYRDVMLFFKVGKFYELYEEDAQIGADELGWKMTVSGVGHCRQVGCPESGVSAATEKLVARGHKVGLIEQLETSAEAKQFKRVVRRELVKVFTPATLVDTPVRDAAVHVLALGEKEVCLGGEVRLGFAFMEAATGRFFLGHLMDSPARTGLQTLLSHVAPHELLHARGSLSADTRAALKRVSTKMQVTALTPDYEFPSEEEAVAMLEGYFGVKSGEFGSRHEHALKEAGSLSLAALAALVAHLRRLKLGVELTAAAEVAPYEMYTGAMKLDGATLQNLELLENSEGGHEGSLLAHLDCCVTAPGRRLLRKWICRPLRHVAAIEERLDAVQELRERAELLGEVRRRLRGCGDLERCLGRARAASTGPTNGLPDHLVAASNKRRLAALGAAVREVQAVQAALTFAVKGCSEAQEGLANVEASLTWPRAPRGAPPTLGMASDVEAYEEAEAIGSLLEMFLAHSTTWNELAVHLAKWDVLAAFAISASNQSDGAVCRPRVLQRGAGQADRPLLQLRGVWHPCAVAACARGSVIPNDVVLGTSQEDGNADSSAAARAMLLTGPNMGEVHSAEGHVHRHHHGANRALMDPASPRAPHAQPDTVPAESCTLTVVDTIFTRLGAQDHIVAGESTFHVECMEAAHVLRNATSDSLVVLDELGRGTSTFDGFSIAHATLSYLTSTVGCRLLFATHYHPLADDFQSSSLVRLQHMAAQISSTSAPETDASSGGDKSPKERLVFLYKLKEGCCPKSYGLQVASLAGLPAEVVTAGSEAAVRLEESLAHVFEAGAATQSTCRTDSSDLTNHEIAVFDDLSEWQGRTNVAEGHLDYAGLLDIWHRLPGKHSN</sequence>
<comment type="similarity">
    <text evidence="1">Belongs to the DNA mismatch repair MutS family.</text>
</comment>
<reference evidence="7 8" key="1">
    <citation type="journal article" date="2015" name="Genome Biol. Evol.">
        <title>Comparative Genomics of a Bacterivorous Green Alga Reveals Evolutionary Causalities and Consequences of Phago-Mixotrophic Mode of Nutrition.</title>
        <authorList>
            <person name="Burns J.A."/>
            <person name="Paasch A."/>
            <person name="Narechania A."/>
            <person name="Kim E."/>
        </authorList>
    </citation>
    <scope>NUCLEOTIDE SEQUENCE [LARGE SCALE GENOMIC DNA]</scope>
    <source>
        <strain evidence="7 8">PLY_AMNH</strain>
    </source>
</reference>
<evidence type="ECO:0000259" key="6">
    <source>
        <dbReference type="PROSITE" id="PS00486"/>
    </source>
</evidence>
<dbReference type="InterPro" id="IPR027417">
    <property type="entry name" value="P-loop_NTPase"/>
</dbReference>
<dbReference type="InterPro" id="IPR017261">
    <property type="entry name" value="DNA_mismatch_repair_MutS/MSH"/>
</dbReference>
<dbReference type="InterPro" id="IPR007695">
    <property type="entry name" value="DNA_mismatch_repair_MutS-lik_N"/>
</dbReference>
<evidence type="ECO:0000256" key="2">
    <source>
        <dbReference type="ARBA" id="ARBA00022741"/>
    </source>
</evidence>
<evidence type="ECO:0000256" key="5">
    <source>
        <dbReference type="ARBA" id="ARBA00023125"/>
    </source>
</evidence>
<evidence type="ECO:0000313" key="8">
    <source>
        <dbReference type="Proteomes" id="UP001190700"/>
    </source>
</evidence>
<keyword evidence="8" id="KW-1185">Reference proteome</keyword>
<dbReference type="Pfam" id="PF05192">
    <property type="entry name" value="MutS_III"/>
    <property type="match status" value="1"/>
</dbReference>
<dbReference type="Gene3D" id="1.10.1420.10">
    <property type="match status" value="1"/>
</dbReference>
<dbReference type="InterPro" id="IPR036187">
    <property type="entry name" value="DNA_mismatch_repair_MutS_sf"/>
</dbReference>
<keyword evidence="2" id="KW-0547">Nucleotide-binding</keyword>
<name>A0AAE0FXY5_9CHLO</name>
<evidence type="ECO:0000256" key="3">
    <source>
        <dbReference type="ARBA" id="ARBA00022763"/>
    </source>
</evidence>
<keyword evidence="3" id="KW-0227">DNA damage</keyword>
<dbReference type="InterPro" id="IPR016151">
    <property type="entry name" value="DNA_mismatch_repair_MutS_N"/>
</dbReference>
<dbReference type="SUPFAM" id="SSF52540">
    <property type="entry name" value="P-loop containing nucleoside triphosphate hydrolases"/>
    <property type="match status" value="1"/>
</dbReference>
<dbReference type="SUPFAM" id="SSF48334">
    <property type="entry name" value="DNA repair protein MutS, domain III"/>
    <property type="match status" value="1"/>
</dbReference>
<dbReference type="Gene3D" id="3.40.50.300">
    <property type="entry name" value="P-loop containing nucleotide triphosphate hydrolases"/>
    <property type="match status" value="2"/>
</dbReference>
<dbReference type="PANTHER" id="PTHR11361">
    <property type="entry name" value="DNA MISMATCH REPAIR PROTEIN MUTS FAMILY MEMBER"/>
    <property type="match status" value="1"/>
</dbReference>
<dbReference type="PIRSF" id="PIRSF037677">
    <property type="entry name" value="DNA_mis_repair_Msh6"/>
    <property type="match status" value="1"/>
</dbReference>
<evidence type="ECO:0000256" key="1">
    <source>
        <dbReference type="ARBA" id="ARBA00006271"/>
    </source>
</evidence>
<dbReference type="GO" id="GO:0032301">
    <property type="term" value="C:MutSalpha complex"/>
    <property type="evidence" value="ECO:0007669"/>
    <property type="project" value="TreeGrafter"/>
</dbReference>
<evidence type="ECO:0000313" key="7">
    <source>
        <dbReference type="EMBL" id="KAK3267660.1"/>
    </source>
</evidence>
<dbReference type="SMART" id="SM00533">
    <property type="entry name" value="MUTSd"/>
    <property type="match status" value="1"/>
</dbReference>
<dbReference type="Gene3D" id="3.40.1170.10">
    <property type="entry name" value="DNA repair protein MutS, domain I"/>
    <property type="match status" value="1"/>
</dbReference>
<organism evidence="7 8">
    <name type="scientific">Cymbomonas tetramitiformis</name>
    <dbReference type="NCBI Taxonomy" id="36881"/>
    <lineage>
        <taxon>Eukaryota</taxon>
        <taxon>Viridiplantae</taxon>
        <taxon>Chlorophyta</taxon>
        <taxon>Pyramimonadophyceae</taxon>
        <taxon>Pyramimonadales</taxon>
        <taxon>Pyramimonadaceae</taxon>
        <taxon>Cymbomonas</taxon>
    </lineage>
</organism>
<dbReference type="PANTHER" id="PTHR11361:SF148">
    <property type="entry name" value="DNA MISMATCH REPAIR PROTEIN MSH6"/>
    <property type="match status" value="1"/>
</dbReference>
<dbReference type="GO" id="GO:0005524">
    <property type="term" value="F:ATP binding"/>
    <property type="evidence" value="ECO:0007669"/>
    <property type="project" value="UniProtKB-KW"/>
</dbReference>
<dbReference type="PROSITE" id="PS00486">
    <property type="entry name" value="DNA_MISMATCH_REPAIR_2"/>
    <property type="match status" value="1"/>
</dbReference>
<dbReference type="InterPro" id="IPR045076">
    <property type="entry name" value="MutS"/>
</dbReference>
<dbReference type="EMBL" id="LGRX02012269">
    <property type="protein sequence ID" value="KAK3267660.1"/>
    <property type="molecule type" value="Genomic_DNA"/>
</dbReference>
<protein>
    <submittedName>
        <fullName evidence="7">DNA mismatch repair protein msh7</fullName>
    </submittedName>
</protein>
<feature type="domain" description="DNA mismatch repair proteins mutS family" evidence="6">
    <location>
        <begin position="720"/>
        <end position="736"/>
    </location>
</feature>
<dbReference type="Gene3D" id="3.30.420.110">
    <property type="entry name" value="MutS, connector domain"/>
    <property type="match status" value="1"/>
</dbReference>
<keyword evidence="4" id="KW-0067">ATP-binding</keyword>
<evidence type="ECO:0000256" key="4">
    <source>
        <dbReference type="ARBA" id="ARBA00022840"/>
    </source>
</evidence>
<gene>
    <name evidence="7" type="ORF">CYMTET_23798</name>
</gene>
<dbReference type="SUPFAM" id="SSF53150">
    <property type="entry name" value="DNA repair protein MutS, domain II"/>
    <property type="match status" value="1"/>
</dbReference>
<dbReference type="Pfam" id="PF01624">
    <property type="entry name" value="MutS_I"/>
    <property type="match status" value="1"/>
</dbReference>
<dbReference type="GO" id="GO:0140664">
    <property type="term" value="F:ATP-dependent DNA damage sensor activity"/>
    <property type="evidence" value="ECO:0007669"/>
    <property type="project" value="InterPro"/>
</dbReference>